<evidence type="ECO:0000256" key="6">
    <source>
        <dbReference type="ARBA" id="ARBA00022512"/>
    </source>
</evidence>
<evidence type="ECO:0000256" key="3">
    <source>
        <dbReference type="ARBA" id="ARBA00006027"/>
    </source>
</evidence>
<dbReference type="Pfam" id="PF01095">
    <property type="entry name" value="Pectinesterase"/>
    <property type="match status" value="1"/>
</dbReference>
<dbReference type="InterPro" id="IPR012334">
    <property type="entry name" value="Pectin_lyas_fold"/>
</dbReference>
<keyword evidence="6" id="KW-0134">Cell wall</keyword>
<evidence type="ECO:0000256" key="11">
    <source>
        <dbReference type="SAM" id="Phobius"/>
    </source>
</evidence>
<dbReference type="OMA" id="PWNASNF"/>
<evidence type="ECO:0000256" key="8">
    <source>
        <dbReference type="ARBA" id="ARBA00023085"/>
    </source>
</evidence>
<name>A0A8T2R0C6_CERRI</name>
<organism evidence="13 14">
    <name type="scientific">Ceratopteris richardii</name>
    <name type="common">Triangle waterfern</name>
    <dbReference type="NCBI Taxonomy" id="49495"/>
    <lineage>
        <taxon>Eukaryota</taxon>
        <taxon>Viridiplantae</taxon>
        <taxon>Streptophyta</taxon>
        <taxon>Embryophyta</taxon>
        <taxon>Tracheophyta</taxon>
        <taxon>Polypodiopsida</taxon>
        <taxon>Polypodiidae</taxon>
        <taxon>Polypodiales</taxon>
        <taxon>Pteridineae</taxon>
        <taxon>Pteridaceae</taxon>
        <taxon>Parkerioideae</taxon>
        <taxon>Ceratopteris</taxon>
    </lineage>
</organism>
<keyword evidence="7 10" id="KW-0378">Hydrolase</keyword>
<comment type="subcellular location">
    <subcellularLocation>
        <location evidence="1">Secreted</location>
        <location evidence="1">Cell wall</location>
    </subcellularLocation>
</comment>
<dbReference type="FunFam" id="2.160.20.10:FF:000029">
    <property type="entry name" value="Pectinesterase 4"/>
    <property type="match status" value="1"/>
</dbReference>
<dbReference type="SUPFAM" id="SSF101148">
    <property type="entry name" value="Plant invertase/pectin methylesterase inhibitor"/>
    <property type="match status" value="1"/>
</dbReference>
<evidence type="ECO:0000256" key="10">
    <source>
        <dbReference type="RuleBase" id="RU000589"/>
    </source>
</evidence>
<evidence type="ECO:0000259" key="12">
    <source>
        <dbReference type="SMART" id="SM00856"/>
    </source>
</evidence>
<accession>A0A8T2R0C6</accession>
<evidence type="ECO:0000256" key="5">
    <source>
        <dbReference type="ARBA" id="ARBA00013229"/>
    </source>
</evidence>
<feature type="domain" description="Pectinesterase inhibitor" evidence="12">
    <location>
        <begin position="70"/>
        <end position="224"/>
    </location>
</feature>
<gene>
    <name evidence="13" type="ORF">KP509_30G016400</name>
</gene>
<keyword evidence="11" id="KW-1133">Transmembrane helix</keyword>
<proteinExistence type="inferred from homology"/>
<comment type="similarity">
    <text evidence="3">In the N-terminal section; belongs to the PMEI family.</text>
</comment>
<dbReference type="InterPro" id="IPR035513">
    <property type="entry name" value="Invertase/methylesterase_inhib"/>
</dbReference>
<keyword evidence="11" id="KW-0812">Transmembrane</keyword>
<dbReference type="GO" id="GO:0004857">
    <property type="term" value="F:enzyme inhibitor activity"/>
    <property type="evidence" value="ECO:0007669"/>
    <property type="project" value="InterPro"/>
</dbReference>
<dbReference type="GO" id="GO:0042545">
    <property type="term" value="P:cell wall modification"/>
    <property type="evidence" value="ECO:0007669"/>
    <property type="project" value="UniProtKB-UniRule"/>
</dbReference>
<keyword evidence="8 10" id="KW-0063">Aspartyl esterase</keyword>
<keyword evidence="14" id="KW-1185">Reference proteome</keyword>
<keyword evidence="6" id="KW-0964">Secreted</keyword>
<dbReference type="SMART" id="SM00856">
    <property type="entry name" value="PMEI"/>
    <property type="match status" value="1"/>
</dbReference>
<keyword evidence="11" id="KW-0472">Membrane</keyword>
<dbReference type="EMBL" id="CM035435">
    <property type="protein sequence ID" value="KAH7289726.1"/>
    <property type="molecule type" value="Genomic_DNA"/>
</dbReference>
<evidence type="ECO:0000256" key="7">
    <source>
        <dbReference type="ARBA" id="ARBA00022801"/>
    </source>
</evidence>
<comment type="similarity">
    <text evidence="4">In the C-terminal section; belongs to the pectinesterase family.</text>
</comment>
<evidence type="ECO:0000256" key="1">
    <source>
        <dbReference type="ARBA" id="ARBA00004191"/>
    </source>
</evidence>
<dbReference type="Pfam" id="PF04043">
    <property type="entry name" value="PMEI"/>
    <property type="match status" value="1"/>
</dbReference>
<dbReference type="InterPro" id="IPR000070">
    <property type="entry name" value="Pectinesterase_cat"/>
</dbReference>
<dbReference type="NCBIfam" id="TIGR01614">
    <property type="entry name" value="PME_inhib"/>
    <property type="match status" value="1"/>
</dbReference>
<evidence type="ECO:0000313" key="13">
    <source>
        <dbReference type="EMBL" id="KAH7289726.1"/>
    </source>
</evidence>
<dbReference type="InterPro" id="IPR011050">
    <property type="entry name" value="Pectin_lyase_fold/virulence"/>
</dbReference>
<dbReference type="GO" id="GO:0045490">
    <property type="term" value="P:pectin catabolic process"/>
    <property type="evidence" value="ECO:0007669"/>
    <property type="project" value="UniProtKB-UniRule"/>
</dbReference>
<dbReference type="EC" id="3.1.1.11" evidence="5 10"/>
<reference evidence="13" key="1">
    <citation type="submission" date="2021-08" db="EMBL/GenBank/DDBJ databases">
        <title>WGS assembly of Ceratopteris richardii.</title>
        <authorList>
            <person name="Marchant D.B."/>
            <person name="Chen G."/>
            <person name="Jenkins J."/>
            <person name="Shu S."/>
            <person name="Leebens-Mack J."/>
            <person name="Grimwood J."/>
            <person name="Schmutz J."/>
            <person name="Soltis P."/>
            <person name="Soltis D."/>
            <person name="Chen Z.-H."/>
        </authorList>
    </citation>
    <scope>NUCLEOTIDE SEQUENCE</scope>
    <source>
        <strain evidence="13">Whitten #5841</strain>
        <tissue evidence="13">Leaf</tissue>
    </source>
</reference>
<evidence type="ECO:0000256" key="2">
    <source>
        <dbReference type="ARBA" id="ARBA00005184"/>
    </source>
</evidence>
<evidence type="ECO:0000313" key="14">
    <source>
        <dbReference type="Proteomes" id="UP000825935"/>
    </source>
</evidence>
<dbReference type="Gene3D" id="2.160.20.10">
    <property type="entry name" value="Single-stranded right-handed beta-helix, Pectin lyase-like"/>
    <property type="match status" value="1"/>
</dbReference>
<protein>
    <recommendedName>
        <fullName evidence="5 10">Pectinesterase</fullName>
        <ecNumber evidence="5 10">3.1.1.11</ecNumber>
    </recommendedName>
</protein>
<comment type="pathway">
    <text evidence="2 10">Glycan metabolism; pectin degradation; 2-dehydro-3-deoxy-D-gluconate from pectin: step 1/5.</text>
</comment>
<sequence length="596" mass="65457">MQGSFRNYGKIDPYLQFQYETKRKERRRIFVIVGASVFLALVVICVVVGVAVSSKSHSGNGSDDSPQLQSGASAIQAACNTTRYPDTCVENFDDHPESLTANPLQLVTLGVRIALSKVSEAYSLSLELSRQANLDPREQMALEDCSDLLGSVMDYLNSSVVALNNLDVRSLQNSLKEIEILLSTASSEQTACTDGFYNITGNSRNSMLLKQENVDKVLINAICLVETLSTLGPNLSSWKNVVPQVHLRRLLSTDDDDDDTMVGHLVTRMERRLQEFNSSSNPDAVVAQDGTGRYATIKEALDAVPEDRSGRYVIYIKAGIYNEGPLNISKDLKDITLIGDGCNKTIITGNANVALLNYTTYRSATLGVQGDGFQARYITFRNTAGPYGHQAVALRINAKTAVLEGCCFEGYQDTLYPLSGEQFYKNCKILGTVDFIFGNALAVFQNCELGARLPTLGQSNTYTAQARKDDAQLTGFAFQNCSLTQGDDLKSAPYAVSTYLGRPWKTYSTVVFLQSYMGPHIHPDGWMSWNLSRPFESTCFYGEYANTGPGSNIASRVNWKGVHPSLSESEASQYTVSAFFPDTAFIPTDVTYKESL</sequence>
<dbReference type="CDD" id="cd15798">
    <property type="entry name" value="PMEI-like_3"/>
    <property type="match status" value="1"/>
</dbReference>
<dbReference type="PANTHER" id="PTHR31707">
    <property type="entry name" value="PECTINESTERASE"/>
    <property type="match status" value="1"/>
</dbReference>
<dbReference type="Proteomes" id="UP000825935">
    <property type="component" value="Chromosome 30"/>
</dbReference>
<dbReference type="InterPro" id="IPR006501">
    <property type="entry name" value="Pectinesterase_inhib_dom"/>
</dbReference>
<evidence type="ECO:0000256" key="4">
    <source>
        <dbReference type="ARBA" id="ARBA00007786"/>
    </source>
</evidence>
<dbReference type="GO" id="GO:0030599">
    <property type="term" value="F:pectinesterase activity"/>
    <property type="evidence" value="ECO:0007669"/>
    <property type="project" value="UniProtKB-UniRule"/>
</dbReference>
<dbReference type="SUPFAM" id="SSF51126">
    <property type="entry name" value="Pectin lyase-like"/>
    <property type="match status" value="1"/>
</dbReference>
<dbReference type="AlphaFoldDB" id="A0A8T2R0C6"/>
<dbReference type="Gene3D" id="1.20.140.40">
    <property type="entry name" value="Invertase/pectin methylesterase inhibitor family protein"/>
    <property type="match status" value="1"/>
</dbReference>
<evidence type="ECO:0000256" key="9">
    <source>
        <dbReference type="PROSITE-ProRule" id="PRU10040"/>
    </source>
</evidence>
<comment type="caution">
    <text evidence="13">The sequence shown here is derived from an EMBL/GenBank/DDBJ whole genome shotgun (WGS) entry which is preliminary data.</text>
</comment>
<dbReference type="InterPro" id="IPR033131">
    <property type="entry name" value="Pectinesterase_Asp_AS"/>
</dbReference>
<comment type="catalytic activity">
    <reaction evidence="10">
        <text>[(1-&gt;4)-alpha-D-galacturonosyl methyl ester](n) + n H2O = [(1-&gt;4)-alpha-D-galacturonosyl](n) + n methanol + n H(+)</text>
        <dbReference type="Rhea" id="RHEA:22380"/>
        <dbReference type="Rhea" id="RHEA-COMP:14570"/>
        <dbReference type="Rhea" id="RHEA-COMP:14573"/>
        <dbReference type="ChEBI" id="CHEBI:15377"/>
        <dbReference type="ChEBI" id="CHEBI:15378"/>
        <dbReference type="ChEBI" id="CHEBI:17790"/>
        <dbReference type="ChEBI" id="CHEBI:140522"/>
        <dbReference type="ChEBI" id="CHEBI:140523"/>
        <dbReference type="EC" id="3.1.1.11"/>
    </reaction>
</comment>
<feature type="active site" evidence="9">
    <location>
        <position position="434"/>
    </location>
</feature>
<dbReference type="PROSITE" id="PS00503">
    <property type="entry name" value="PECTINESTERASE_2"/>
    <property type="match status" value="1"/>
</dbReference>
<feature type="transmembrane region" description="Helical" evidence="11">
    <location>
        <begin position="29"/>
        <end position="52"/>
    </location>
</feature>
<dbReference type="OrthoDB" id="2019149at2759"/>